<dbReference type="Gene3D" id="2.130.10.10">
    <property type="entry name" value="YVTN repeat-like/Quinoprotein amine dehydrogenase"/>
    <property type="match status" value="1"/>
</dbReference>
<sequence length="272" mass="31172">MNLSGSVFEENVEMKLKSICNADCDCKDFIVYQGTLYCLTSRNTIFVPSEREEYEFYGEMYRMFAYEHYIYLVFRCSRVFVFDVVCREVVCKMSGRGSRVVKAVVDGSMLYMLCEQGKMHMMSIKDMKCVEDERYDDMSTNRNIIVNFTVYESMILCATASGEILSDGRAVIKVIDGIDGMTLCGEYLYVASGSGRLLKYDVNKWRLVQRIDGAKVDVVGDDFMVIGDAIADLRMMRMIRMPVSIRRMIRTGGEIYMQTQSEIGVWEVIKGS</sequence>
<organism evidence="1 2">
    <name type="scientific">Ordospora colligata OC4</name>
    <dbReference type="NCBI Taxonomy" id="1354746"/>
    <lineage>
        <taxon>Eukaryota</taxon>
        <taxon>Fungi</taxon>
        <taxon>Fungi incertae sedis</taxon>
        <taxon>Microsporidia</taxon>
        <taxon>Ordosporidae</taxon>
        <taxon>Ordospora</taxon>
    </lineage>
</organism>
<name>A0A0B2ULI2_9MICR</name>
<dbReference type="RefSeq" id="XP_014563939.1">
    <property type="nucleotide sequence ID" value="XM_014708453.1"/>
</dbReference>
<dbReference type="SUPFAM" id="SSF50998">
    <property type="entry name" value="Quinoprotein alcohol dehydrogenase-like"/>
    <property type="match status" value="1"/>
</dbReference>
<evidence type="ECO:0000313" key="1">
    <source>
        <dbReference type="EMBL" id="KHN69897.1"/>
    </source>
</evidence>
<proteinExistence type="predicted"/>
<evidence type="ECO:0000313" key="2">
    <source>
        <dbReference type="Proteomes" id="UP000031056"/>
    </source>
</evidence>
<comment type="caution">
    <text evidence="1">The sequence shown here is derived from an EMBL/GenBank/DDBJ whole genome shotgun (WGS) entry which is preliminary data.</text>
</comment>
<keyword evidence="2" id="KW-1185">Reference proteome</keyword>
<dbReference type="InterPro" id="IPR011047">
    <property type="entry name" value="Quinoprotein_ADH-like_sf"/>
</dbReference>
<gene>
    <name evidence="1" type="ORF">M896_040930</name>
</gene>
<dbReference type="GeneID" id="26261531"/>
<dbReference type="OrthoDB" id="2192375at2759"/>
<reference evidence="1 2" key="1">
    <citation type="journal article" date="2014" name="MBio">
        <title>The Ordospora colligata genome; evolution of extreme reduction in microsporidia and host-to-parasite horizontal gene transfer.</title>
        <authorList>
            <person name="Pombert J.-F."/>
            <person name="Haag K.L."/>
            <person name="Beidas S."/>
            <person name="Ebert D."/>
            <person name="Keeling P.J."/>
        </authorList>
    </citation>
    <scope>NUCLEOTIDE SEQUENCE [LARGE SCALE GENOMIC DNA]</scope>
    <source>
        <strain evidence="1 2">OC4</strain>
    </source>
</reference>
<accession>A0A0B2ULI2</accession>
<dbReference type="InterPro" id="IPR015943">
    <property type="entry name" value="WD40/YVTN_repeat-like_dom_sf"/>
</dbReference>
<dbReference type="VEuPathDB" id="MicrosporidiaDB:M896_040930"/>
<dbReference type="Proteomes" id="UP000031056">
    <property type="component" value="Unassembled WGS sequence"/>
</dbReference>
<protein>
    <submittedName>
        <fullName evidence="1">Uncharacterized protein</fullName>
    </submittedName>
</protein>
<dbReference type="EMBL" id="JOKQ01000004">
    <property type="protein sequence ID" value="KHN69897.1"/>
    <property type="molecule type" value="Genomic_DNA"/>
</dbReference>
<dbReference type="InParanoid" id="A0A0B2ULI2"/>
<dbReference type="HOGENOM" id="CLU_1023425_0_0_1"/>
<dbReference type="AlphaFoldDB" id="A0A0B2ULI2"/>